<accession>A0A4Q1C8Z8</accession>
<evidence type="ECO:0008006" key="11">
    <source>
        <dbReference type="Google" id="ProtNLM"/>
    </source>
</evidence>
<evidence type="ECO:0000256" key="1">
    <source>
        <dbReference type="ARBA" id="ARBA00004651"/>
    </source>
</evidence>
<feature type="transmembrane region" description="Helical" evidence="8">
    <location>
        <begin position="324"/>
        <end position="341"/>
    </location>
</feature>
<dbReference type="Proteomes" id="UP000290218">
    <property type="component" value="Unassembled WGS sequence"/>
</dbReference>
<keyword evidence="7 8" id="KW-0472">Membrane</keyword>
<evidence type="ECO:0000256" key="8">
    <source>
        <dbReference type="SAM" id="Phobius"/>
    </source>
</evidence>
<gene>
    <name evidence="9" type="ORF">ESB00_05120</name>
</gene>
<reference evidence="9 10" key="1">
    <citation type="submission" date="2019-01" db="EMBL/GenBank/DDBJ databases">
        <title>Lacunisphaera sp. strain TWA-58.</title>
        <authorList>
            <person name="Chen W.-M."/>
        </authorList>
    </citation>
    <scope>NUCLEOTIDE SEQUENCE [LARGE SCALE GENOMIC DNA]</scope>
    <source>
        <strain evidence="9 10">TWA-58</strain>
    </source>
</reference>
<comment type="caution">
    <text evidence="9">The sequence shown here is derived from an EMBL/GenBank/DDBJ whole genome shotgun (WGS) entry which is preliminary data.</text>
</comment>
<feature type="transmembrane region" description="Helical" evidence="8">
    <location>
        <begin position="212"/>
        <end position="235"/>
    </location>
</feature>
<organism evidence="9 10">
    <name type="scientific">Oleiharenicola lentus</name>
    <dbReference type="NCBI Taxonomy" id="2508720"/>
    <lineage>
        <taxon>Bacteria</taxon>
        <taxon>Pseudomonadati</taxon>
        <taxon>Verrucomicrobiota</taxon>
        <taxon>Opitutia</taxon>
        <taxon>Opitutales</taxon>
        <taxon>Opitutaceae</taxon>
        <taxon>Oleiharenicola</taxon>
    </lineage>
</organism>
<feature type="transmembrane region" description="Helical" evidence="8">
    <location>
        <begin position="293"/>
        <end position="312"/>
    </location>
</feature>
<evidence type="ECO:0000256" key="4">
    <source>
        <dbReference type="ARBA" id="ARBA00022679"/>
    </source>
</evidence>
<keyword evidence="2" id="KW-1003">Cell membrane</keyword>
<evidence type="ECO:0000256" key="5">
    <source>
        <dbReference type="ARBA" id="ARBA00022692"/>
    </source>
</evidence>
<keyword evidence="6 8" id="KW-1133">Transmembrane helix</keyword>
<dbReference type="InterPro" id="IPR050297">
    <property type="entry name" value="LipidA_mod_glycosyltrf_83"/>
</dbReference>
<dbReference type="PANTHER" id="PTHR33908:SF11">
    <property type="entry name" value="MEMBRANE PROTEIN"/>
    <property type="match status" value="1"/>
</dbReference>
<dbReference type="RefSeq" id="WP_129046645.1">
    <property type="nucleotide sequence ID" value="NZ_SDHX01000001.1"/>
</dbReference>
<evidence type="ECO:0000256" key="3">
    <source>
        <dbReference type="ARBA" id="ARBA00022676"/>
    </source>
</evidence>
<evidence type="ECO:0000256" key="6">
    <source>
        <dbReference type="ARBA" id="ARBA00022989"/>
    </source>
</evidence>
<comment type="subcellular location">
    <subcellularLocation>
        <location evidence="1">Cell membrane</location>
        <topology evidence="1">Multi-pass membrane protein</topology>
    </subcellularLocation>
</comment>
<dbReference type="GO" id="GO:0016763">
    <property type="term" value="F:pentosyltransferase activity"/>
    <property type="evidence" value="ECO:0007669"/>
    <property type="project" value="TreeGrafter"/>
</dbReference>
<dbReference type="AlphaFoldDB" id="A0A4Q1C8Z8"/>
<dbReference type="PANTHER" id="PTHR33908">
    <property type="entry name" value="MANNOSYLTRANSFERASE YKCB-RELATED"/>
    <property type="match status" value="1"/>
</dbReference>
<keyword evidence="3" id="KW-0328">Glycosyltransferase</keyword>
<dbReference type="GO" id="GO:0009103">
    <property type="term" value="P:lipopolysaccharide biosynthetic process"/>
    <property type="evidence" value="ECO:0007669"/>
    <property type="project" value="UniProtKB-ARBA"/>
</dbReference>
<keyword evidence="4" id="KW-0808">Transferase</keyword>
<feature type="transmembrane region" description="Helical" evidence="8">
    <location>
        <begin position="373"/>
        <end position="394"/>
    </location>
</feature>
<protein>
    <recommendedName>
        <fullName evidence="11">Glycosyltransferase RgtA/B/C/D-like domain-containing protein</fullName>
    </recommendedName>
</protein>
<feature type="transmembrane region" description="Helical" evidence="8">
    <location>
        <begin position="182"/>
        <end position="200"/>
    </location>
</feature>
<evidence type="ECO:0000313" key="9">
    <source>
        <dbReference type="EMBL" id="RXK55281.1"/>
    </source>
</evidence>
<evidence type="ECO:0000256" key="2">
    <source>
        <dbReference type="ARBA" id="ARBA00022475"/>
    </source>
</evidence>
<evidence type="ECO:0000256" key="7">
    <source>
        <dbReference type="ARBA" id="ARBA00023136"/>
    </source>
</evidence>
<evidence type="ECO:0000313" key="10">
    <source>
        <dbReference type="Proteomes" id="UP000290218"/>
    </source>
</evidence>
<feature type="transmembrane region" description="Helical" evidence="8">
    <location>
        <begin position="86"/>
        <end position="107"/>
    </location>
</feature>
<feature type="transmembrane region" description="Helical" evidence="8">
    <location>
        <begin position="347"/>
        <end position="366"/>
    </location>
</feature>
<proteinExistence type="predicted"/>
<feature type="transmembrane region" description="Helical" evidence="8">
    <location>
        <begin position="136"/>
        <end position="158"/>
    </location>
</feature>
<dbReference type="EMBL" id="SDHX01000001">
    <property type="protein sequence ID" value="RXK55281.1"/>
    <property type="molecule type" value="Genomic_DNA"/>
</dbReference>
<sequence>MPSLFASPRPRLLSFLTVALAALVFALFTQHAWEDYYITYRSSKNLATGHGLVFNHGDRLHTFTSPLGVLLPAVASLLTGNSSDAAALWIFRFMCIAALGGAAAVLVGLARRLAWPGVAAALLALLLATDAKMLDFTINGMETAFMLLFLGLALRAHFTPGPRQWLHLGGAWAGLMWTRPDSFIYIGLVAAGCWIFNDPARTGGDRRAQLLVFLKAGLLTTALYAPWLLWAWWYYGSPVPHTIVAKGAQSGGLLAWTRFRENFWQLPWKIWSGDTAALGVFLPSYHMFPAWPAWLWPFGRVLATLASVIWLLPKVRPEARVASLAFFFAAAYLSFVPYFPFPWYLPPVGLLAFVALASVLGQLWTAGGAVGRWVTGAVGVLLLAVGLFMTVGTARQMRAQQTLIEDGTRREIGEWLRANAKPSDTVFMEPLGYIGFFSGLKTYDWPGLSSREVTDACRLVGTPWAHLILYLQPDWLVLRATSDGQLERISGELVASAYERVREFNRSADVAQLDVPGRSLLEFDAHFIVYRRKQVLRQDRDGYRIAALMPSNPQNALGRPMRLVHAPGILVAPLPPGVRTLDVAYGIPDGAREQPYATNGATFEVWLTDGRERTRLLSRSLDPVAQAADRGLQQLSVTLPDRRHPTDAWLSFLTHSNGNTAKDWTFWSDPELR</sequence>
<dbReference type="GO" id="GO:0005886">
    <property type="term" value="C:plasma membrane"/>
    <property type="evidence" value="ECO:0007669"/>
    <property type="project" value="UniProtKB-SubCell"/>
</dbReference>
<dbReference type="OrthoDB" id="193952at2"/>
<keyword evidence="5 8" id="KW-0812">Transmembrane</keyword>
<keyword evidence="10" id="KW-1185">Reference proteome</keyword>
<name>A0A4Q1C8Z8_9BACT</name>